<evidence type="ECO:0000259" key="2">
    <source>
        <dbReference type="Pfam" id="PF09792"/>
    </source>
</evidence>
<sequence>MKSTIFISILLLAVSVLSAPAATRVFLPRSDLNRTAAFTSSPTETIAPSLQVRWKSRDGSKFASNDRGGHLLNNPNEKVHTAVYFNLSSEQARLGKTCRLVFRLSMDDWAISQSPVTPPQFDLYRLNGCLNDKYSWNNKVLRGAHAGILTPVKGAAAD</sequence>
<evidence type="ECO:0000313" key="3">
    <source>
        <dbReference type="EMBL" id="EON68820.1"/>
    </source>
</evidence>
<proteinExistence type="predicted"/>
<dbReference type="RefSeq" id="XP_007784137.1">
    <property type="nucleotide sequence ID" value="XM_007785947.1"/>
</dbReference>
<feature type="domain" description="Ubiquitin 3 binding protein But2 C-terminal" evidence="2">
    <location>
        <begin position="78"/>
        <end position="148"/>
    </location>
</feature>
<evidence type="ECO:0000313" key="4">
    <source>
        <dbReference type="Proteomes" id="UP000016924"/>
    </source>
</evidence>
<gene>
    <name evidence="3" type="ORF">W97_08078</name>
</gene>
<organism evidence="3 4">
    <name type="scientific">Coniosporium apollinis (strain CBS 100218)</name>
    <name type="common">Rock-inhabiting black yeast</name>
    <dbReference type="NCBI Taxonomy" id="1168221"/>
    <lineage>
        <taxon>Eukaryota</taxon>
        <taxon>Fungi</taxon>
        <taxon>Dikarya</taxon>
        <taxon>Ascomycota</taxon>
        <taxon>Pezizomycotina</taxon>
        <taxon>Dothideomycetes</taxon>
        <taxon>Dothideomycetes incertae sedis</taxon>
        <taxon>Coniosporium</taxon>
    </lineage>
</organism>
<dbReference type="HOGENOM" id="CLU_1669293_0_0_1"/>
<keyword evidence="4" id="KW-1185">Reference proteome</keyword>
<accession>R7Z3P3</accession>
<keyword evidence="1" id="KW-0732">Signal</keyword>
<dbReference type="OrthoDB" id="5210212at2759"/>
<protein>
    <recommendedName>
        <fullName evidence="2">Ubiquitin 3 binding protein But2 C-terminal domain-containing protein</fullName>
    </recommendedName>
</protein>
<feature type="chain" id="PRO_5004450353" description="Ubiquitin 3 binding protein But2 C-terminal domain-containing protein" evidence="1">
    <location>
        <begin position="19"/>
        <end position="158"/>
    </location>
</feature>
<name>R7Z3P3_CONA1</name>
<dbReference type="Proteomes" id="UP000016924">
    <property type="component" value="Unassembled WGS sequence"/>
</dbReference>
<dbReference type="GeneID" id="19905389"/>
<dbReference type="AlphaFoldDB" id="R7Z3P3"/>
<evidence type="ECO:0000256" key="1">
    <source>
        <dbReference type="SAM" id="SignalP"/>
    </source>
</evidence>
<dbReference type="EMBL" id="JH767602">
    <property type="protein sequence ID" value="EON68820.1"/>
    <property type="molecule type" value="Genomic_DNA"/>
</dbReference>
<feature type="signal peptide" evidence="1">
    <location>
        <begin position="1"/>
        <end position="18"/>
    </location>
</feature>
<reference evidence="4" key="1">
    <citation type="submission" date="2012-06" db="EMBL/GenBank/DDBJ databases">
        <title>The genome sequence of Coniosporium apollinis CBS 100218.</title>
        <authorList>
            <consortium name="The Broad Institute Genome Sequencing Platform"/>
            <person name="Cuomo C."/>
            <person name="Gorbushina A."/>
            <person name="Noack S."/>
            <person name="Walker B."/>
            <person name="Young S.K."/>
            <person name="Zeng Q."/>
            <person name="Gargeya S."/>
            <person name="Fitzgerald M."/>
            <person name="Haas B."/>
            <person name="Abouelleil A."/>
            <person name="Alvarado L."/>
            <person name="Arachchi H.M."/>
            <person name="Berlin A.M."/>
            <person name="Chapman S.B."/>
            <person name="Goldberg J."/>
            <person name="Griggs A."/>
            <person name="Gujja S."/>
            <person name="Hansen M."/>
            <person name="Howarth C."/>
            <person name="Imamovic A."/>
            <person name="Larimer J."/>
            <person name="McCowan C."/>
            <person name="Montmayeur A."/>
            <person name="Murphy C."/>
            <person name="Neiman D."/>
            <person name="Pearson M."/>
            <person name="Priest M."/>
            <person name="Roberts A."/>
            <person name="Saif S."/>
            <person name="Shea T."/>
            <person name="Sisk P."/>
            <person name="Sykes S."/>
            <person name="Wortman J."/>
            <person name="Nusbaum C."/>
            <person name="Birren B."/>
        </authorList>
    </citation>
    <scope>NUCLEOTIDE SEQUENCE [LARGE SCALE GENOMIC DNA]</scope>
    <source>
        <strain evidence="4">CBS 100218</strain>
    </source>
</reference>
<dbReference type="Pfam" id="PF09792">
    <property type="entry name" value="But2"/>
    <property type="match status" value="1"/>
</dbReference>
<dbReference type="InterPro" id="IPR018620">
    <property type="entry name" value="Ubiquitin3-bd_protein_But2_C"/>
</dbReference>